<keyword evidence="3" id="KW-0732">Signal</keyword>
<dbReference type="GeneTree" id="ENSGT00390000004977"/>
<keyword evidence="2" id="KW-0472">Membrane</keyword>
<name>A0A3Q2XCA7_HIPCM</name>
<evidence type="ECO:0000313" key="4">
    <source>
        <dbReference type="Ensembl" id="ENSHCOP00000001137.1"/>
    </source>
</evidence>
<dbReference type="GO" id="GO:0006606">
    <property type="term" value="P:protein import into nucleus"/>
    <property type="evidence" value="ECO:0007669"/>
    <property type="project" value="TreeGrafter"/>
</dbReference>
<feature type="transmembrane region" description="Helical" evidence="2">
    <location>
        <begin position="90"/>
        <end position="113"/>
    </location>
</feature>
<dbReference type="AlphaFoldDB" id="A0A3Q2XCA7"/>
<dbReference type="GO" id="GO:0005634">
    <property type="term" value="C:nucleus"/>
    <property type="evidence" value="ECO:0007669"/>
    <property type="project" value="TreeGrafter"/>
</dbReference>
<dbReference type="Proteomes" id="UP000264820">
    <property type="component" value="Unplaced"/>
</dbReference>
<dbReference type="GO" id="GO:0005737">
    <property type="term" value="C:cytoplasm"/>
    <property type="evidence" value="ECO:0007669"/>
    <property type="project" value="TreeGrafter"/>
</dbReference>
<keyword evidence="2" id="KW-0812">Transmembrane</keyword>
<dbReference type="GeneID" id="109519212"/>
<feature type="compositionally biased region" description="Basic and acidic residues" evidence="1">
    <location>
        <begin position="130"/>
        <end position="153"/>
    </location>
</feature>
<dbReference type="PANTHER" id="PTHR15191">
    <property type="entry name" value="PROTEIN CBG20567"/>
    <property type="match status" value="1"/>
</dbReference>
<accession>A0A3Q2XCA7</accession>
<organism evidence="4 5">
    <name type="scientific">Hippocampus comes</name>
    <name type="common">Tiger tail seahorse</name>
    <dbReference type="NCBI Taxonomy" id="109280"/>
    <lineage>
        <taxon>Eukaryota</taxon>
        <taxon>Metazoa</taxon>
        <taxon>Chordata</taxon>
        <taxon>Craniata</taxon>
        <taxon>Vertebrata</taxon>
        <taxon>Euteleostomi</taxon>
        <taxon>Actinopterygii</taxon>
        <taxon>Neopterygii</taxon>
        <taxon>Teleostei</taxon>
        <taxon>Neoteleostei</taxon>
        <taxon>Acanthomorphata</taxon>
        <taxon>Syngnathiaria</taxon>
        <taxon>Syngnathiformes</taxon>
        <taxon>Syngnathoidei</taxon>
        <taxon>Syngnathidae</taxon>
        <taxon>Hippocampus</taxon>
    </lineage>
</organism>
<evidence type="ECO:0000313" key="5">
    <source>
        <dbReference type="Proteomes" id="UP000264820"/>
    </source>
</evidence>
<keyword evidence="2" id="KW-1133">Transmembrane helix</keyword>
<proteinExistence type="predicted"/>
<dbReference type="OrthoDB" id="5829916at2759"/>
<keyword evidence="5" id="KW-1185">Reference proteome</keyword>
<dbReference type="STRING" id="109280.ENSHCOP00000001137"/>
<evidence type="ECO:0000256" key="2">
    <source>
        <dbReference type="SAM" id="Phobius"/>
    </source>
</evidence>
<reference evidence="4" key="2">
    <citation type="submission" date="2025-09" db="UniProtKB">
        <authorList>
            <consortium name="Ensembl"/>
        </authorList>
    </citation>
    <scope>IDENTIFICATION</scope>
</reference>
<sequence>MWTSDGVFLFLLSALVAAQEQISTTSLPAVSCASKSNSSCAECLQNASCLWCAPSKQCLDYPVKNILPPKSVCPLSDARWGVCWVNFQTVMITLSVLSGLLVLGLLVCCLCCCCRRRRRQRVSDDDEDLRAEQQTRARTARQKERRMEMQLRHDKIRQKYGLSKDNPYSRMDEKK</sequence>
<evidence type="ECO:0000256" key="1">
    <source>
        <dbReference type="SAM" id="MobiDB-lite"/>
    </source>
</evidence>
<dbReference type="Ensembl" id="ENSHCOT00000012612.1">
    <property type="protein sequence ID" value="ENSHCOP00000001137.1"/>
    <property type="gene ID" value="ENSHCOG00000002045.1"/>
</dbReference>
<dbReference type="InterPro" id="IPR052304">
    <property type="entry name" value="PTTG1IP"/>
</dbReference>
<dbReference type="CTD" id="449768"/>
<reference evidence="4" key="1">
    <citation type="submission" date="2025-08" db="UniProtKB">
        <authorList>
            <consortium name="Ensembl"/>
        </authorList>
    </citation>
    <scope>IDENTIFICATION</scope>
</reference>
<protein>
    <submittedName>
        <fullName evidence="4">Pituitary tumor-transforming gene 1 protein-interacting protein-like</fullName>
    </submittedName>
</protein>
<dbReference type="OMA" id="QNASCLW"/>
<dbReference type="PANTHER" id="PTHR15191:SF7">
    <property type="entry name" value="PTTG1-INTERACTING PROTEIN B"/>
    <property type="match status" value="1"/>
</dbReference>
<feature type="region of interest" description="Disordered" evidence="1">
    <location>
        <begin position="125"/>
        <end position="175"/>
    </location>
</feature>
<feature type="chain" id="PRO_5018536374" evidence="3">
    <location>
        <begin position="19"/>
        <end position="175"/>
    </location>
</feature>
<feature type="signal peptide" evidence="3">
    <location>
        <begin position="1"/>
        <end position="18"/>
    </location>
</feature>
<dbReference type="RefSeq" id="XP_019731187.1">
    <property type="nucleotide sequence ID" value="XM_019875628.1"/>
</dbReference>
<evidence type="ECO:0000256" key="3">
    <source>
        <dbReference type="SAM" id="SignalP"/>
    </source>
</evidence>